<evidence type="ECO:0000256" key="3">
    <source>
        <dbReference type="ARBA" id="ARBA00013208"/>
    </source>
</evidence>
<feature type="active site" evidence="6">
    <location>
        <position position="50"/>
    </location>
</feature>
<dbReference type="InterPro" id="IPR019758">
    <property type="entry name" value="Pept_S26A_signal_pept_1_CS"/>
</dbReference>
<dbReference type="EMBL" id="MHRF01000013">
    <property type="protein sequence ID" value="OHA17789.1"/>
    <property type="molecule type" value="Genomic_DNA"/>
</dbReference>
<dbReference type="InterPro" id="IPR036286">
    <property type="entry name" value="LexA/Signal_pep-like_sf"/>
</dbReference>
<feature type="active site" evidence="6">
    <location>
        <position position="93"/>
    </location>
</feature>
<dbReference type="Pfam" id="PF10502">
    <property type="entry name" value="Peptidase_S26"/>
    <property type="match status" value="1"/>
</dbReference>
<evidence type="ECO:0000256" key="7">
    <source>
        <dbReference type="RuleBase" id="RU003993"/>
    </source>
</evidence>
<dbReference type="STRING" id="1802301.A2664_04260"/>
<keyword evidence="4 7" id="KW-0645">Protease</keyword>
<name>A0A1G2M3V9_9BACT</name>
<dbReference type="Gene3D" id="2.10.109.10">
    <property type="entry name" value="Umud Fragment, subunit A"/>
    <property type="match status" value="1"/>
</dbReference>
<dbReference type="PANTHER" id="PTHR43390">
    <property type="entry name" value="SIGNAL PEPTIDASE I"/>
    <property type="match status" value="1"/>
</dbReference>
<dbReference type="InterPro" id="IPR000223">
    <property type="entry name" value="Pept_S26A_signal_pept_1"/>
</dbReference>
<dbReference type="PROSITE" id="PS00501">
    <property type="entry name" value="SPASE_I_1"/>
    <property type="match status" value="1"/>
</dbReference>
<evidence type="ECO:0000256" key="8">
    <source>
        <dbReference type="RuleBase" id="RU362042"/>
    </source>
</evidence>
<dbReference type="AlphaFoldDB" id="A0A1G2M3V9"/>
<feature type="transmembrane region" description="Helical" evidence="7">
    <location>
        <begin position="22"/>
        <end position="40"/>
    </location>
</feature>
<comment type="similarity">
    <text evidence="2 8">Belongs to the peptidase S26 family.</text>
</comment>
<dbReference type="EC" id="3.4.21.89" evidence="3 7"/>
<dbReference type="InterPro" id="IPR019756">
    <property type="entry name" value="Pept_S26A_signal_pept_1_Ser-AS"/>
</dbReference>
<dbReference type="PANTHER" id="PTHR43390:SF1">
    <property type="entry name" value="CHLOROPLAST PROCESSING PEPTIDASE"/>
    <property type="match status" value="1"/>
</dbReference>
<protein>
    <recommendedName>
        <fullName evidence="3 7">Signal peptidase I</fullName>
        <ecNumber evidence="3 7">3.4.21.89</ecNumber>
    </recommendedName>
</protein>
<organism evidence="10 11">
    <name type="scientific">Candidatus Taylorbacteria bacterium RIFCSPHIGHO2_01_FULL_46_22b</name>
    <dbReference type="NCBI Taxonomy" id="1802301"/>
    <lineage>
        <taxon>Bacteria</taxon>
        <taxon>Candidatus Tayloriibacteriota</taxon>
    </lineage>
</organism>
<dbReference type="InterPro" id="IPR019757">
    <property type="entry name" value="Pept_S26A_signal_pept_1_Lys-AS"/>
</dbReference>
<reference evidence="10 11" key="1">
    <citation type="journal article" date="2016" name="Nat. Commun.">
        <title>Thousands of microbial genomes shed light on interconnected biogeochemical processes in an aquifer system.</title>
        <authorList>
            <person name="Anantharaman K."/>
            <person name="Brown C.T."/>
            <person name="Hug L.A."/>
            <person name="Sharon I."/>
            <person name="Castelle C.J."/>
            <person name="Probst A.J."/>
            <person name="Thomas B.C."/>
            <person name="Singh A."/>
            <person name="Wilkins M.J."/>
            <person name="Karaoz U."/>
            <person name="Brodie E.L."/>
            <person name="Williams K.H."/>
            <person name="Hubbard S.S."/>
            <person name="Banfield J.F."/>
        </authorList>
    </citation>
    <scope>NUCLEOTIDE SEQUENCE [LARGE SCALE GENOMIC DNA]</scope>
</reference>
<evidence type="ECO:0000313" key="10">
    <source>
        <dbReference type="EMBL" id="OHA17789.1"/>
    </source>
</evidence>
<comment type="caution">
    <text evidence="10">The sequence shown here is derived from an EMBL/GenBank/DDBJ whole genome shotgun (WGS) entry which is preliminary data.</text>
</comment>
<accession>A0A1G2M3V9</accession>
<dbReference type="PROSITE" id="PS00761">
    <property type="entry name" value="SPASE_I_3"/>
    <property type="match status" value="1"/>
</dbReference>
<evidence type="ECO:0000256" key="5">
    <source>
        <dbReference type="ARBA" id="ARBA00022801"/>
    </source>
</evidence>
<dbReference type="InterPro" id="IPR019533">
    <property type="entry name" value="Peptidase_S26"/>
</dbReference>
<keyword evidence="7" id="KW-0472">Membrane</keyword>
<evidence type="ECO:0000256" key="2">
    <source>
        <dbReference type="ARBA" id="ARBA00009370"/>
    </source>
</evidence>
<comment type="subcellular location">
    <subcellularLocation>
        <location evidence="8">Membrane</location>
        <topology evidence="8">Single-pass type II membrane protein</topology>
    </subcellularLocation>
</comment>
<evidence type="ECO:0000313" key="11">
    <source>
        <dbReference type="Proteomes" id="UP000178873"/>
    </source>
</evidence>
<dbReference type="CDD" id="cd06530">
    <property type="entry name" value="S26_SPase_I"/>
    <property type="match status" value="1"/>
</dbReference>
<proteinExistence type="inferred from homology"/>
<evidence type="ECO:0000256" key="1">
    <source>
        <dbReference type="ARBA" id="ARBA00000677"/>
    </source>
</evidence>
<evidence type="ECO:0000256" key="6">
    <source>
        <dbReference type="PIRSR" id="PIRSR600223-1"/>
    </source>
</evidence>
<comment type="catalytic activity">
    <reaction evidence="1 7">
        <text>Cleavage of hydrophobic, N-terminal signal or leader sequences from secreted and periplasmic proteins.</text>
        <dbReference type="EC" id="3.4.21.89"/>
    </reaction>
</comment>
<evidence type="ECO:0000256" key="4">
    <source>
        <dbReference type="ARBA" id="ARBA00022670"/>
    </source>
</evidence>
<dbReference type="Proteomes" id="UP000178873">
    <property type="component" value="Unassembled WGS sequence"/>
</dbReference>
<keyword evidence="5 7" id="KW-0378">Hydrolase</keyword>
<dbReference type="PROSITE" id="PS00760">
    <property type="entry name" value="SPASE_I_2"/>
    <property type="match status" value="1"/>
</dbReference>
<keyword evidence="7" id="KW-0812">Transmembrane</keyword>
<evidence type="ECO:0000259" key="9">
    <source>
        <dbReference type="Pfam" id="PF10502"/>
    </source>
</evidence>
<gene>
    <name evidence="10" type="ORF">A2664_04260</name>
</gene>
<dbReference type="NCBIfam" id="TIGR02227">
    <property type="entry name" value="sigpep_I_bact"/>
    <property type="match status" value="1"/>
</dbReference>
<dbReference type="GO" id="GO:0004252">
    <property type="term" value="F:serine-type endopeptidase activity"/>
    <property type="evidence" value="ECO:0007669"/>
    <property type="project" value="InterPro"/>
</dbReference>
<dbReference type="SUPFAM" id="SSF51306">
    <property type="entry name" value="LexA/Signal peptidase"/>
    <property type="match status" value="1"/>
</dbReference>
<dbReference type="GO" id="GO:0016020">
    <property type="term" value="C:membrane"/>
    <property type="evidence" value="ECO:0007669"/>
    <property type="project" value="UniProtKB-SubCell"/>
</dbReference>
<dbReference type="GO" id="GO:0009003">
    <property type="term" value="F:signal peptidase activity"/>
    <property type="evidence" value="ECO:0007669"/>
    <property type="project" value="UniProtKB-EC"/>
</dbReference>
<sequence>MELHGTTGAHTPPKQASNFWETVRFVAISIIIVFAFRTFVAQPFIVSGESMVPTFLDGEYLIVDEVSYRFKEPKRDDVIIMRYPLDTKTFFIKRIIGLPGETLEFNGSAITITPQNGDNPINLAEPYVVHAGNDFFSVTLGSDEYFVLGDNRSASSDSRRWGALPAKNIVGRPFVRLFPFSTFSWFPGTAIAH</sequence>
<dbReference type="GO" id="GO:0006465">
    <property type="term" value="P:signal peptide processing"/>
    <property type="evidence" value="ECO:0007669"/>
    <property type="project" value="InterPro"/>
</dbReference>
<dbReference type="PRINTS" id="PR00727">
    <property type="entry name" value="LEADERPTASE"/>
</dbReference>
<keyword evidence="7" id="KW-1133">Transmembrane helix</keyword>
<feature type="domain" description="Peptidase S26" evidence="9">
    <location>
        <begin position="20"/>
        <end position="177"/>
    </location>
</feature>